<dbReference type="PROSITE" id="PS50818">
    <property type="entry name" value="INTEIN_C_TER"/>
    <property type="match status" value="1"/>
</dbReference>
<dbReference type="InterPro" id="IPR050708">
    <property type="entry name" value="T6SS_VgrG/RHS"/>
</dbReference>
<dbReference type="PROSITE" id="PS50817">
    <property type="entry name" value="INTEIN_N_TER"/>
    <property type="match status" value="1"/>
</dbReference>
<dbReference type="InterPro" id="IPR030934">
    <property type="entry name" value="Intein_C"/>
</dbReference>
<dbReference type="InterPro" id="IPR036844">
    <property type="entry name" value="Hint_dom_sf"/>
</dbReference>
<dbReference type="Gene3D" id="2.180.10.10">
    <property type="entry name" value="RHS repeat-associated core"/>
    <property type="match status" value="1"/>
</dbReference>
<comment type="caution">
    <text evidence="2">The sequence shown here is derived from an EMBL/GenBank/DDBJ whole genome shotgun (WGS) entry which is preliminary data.</text>
</comment>
<gene>
    <name evidence="2" type="ORF">DDY73_10195</name>
</gene>
<reference evidence="2 3" key="1">
    <citation type="journal article" date="2018" name="Nat. Biotechnol.">
        <title>A standardized bacterial taxonomy based on genome phylogeny substantially revises the tree of life.</title>
        <authorList>
            <person name="Parks D.H."/>
            <person name="Chuvochina M."/>
            <person name="Waite D.W."/>
            <person name="Rinke C."/>
            <person name="Skarshewski A."/>
            <person name="Chaumeil P.A."/>
            <person name="Hugenholtz P."/>
        </authorList>
    </citation>
    <scope>NUCLEOTIDE SEQUENCE [LARGE SCALE GENOMIC DNA]</scope>
    <source>
        <strain evidence="2">UBA11482</strain>
    </source>
</reference>
<dbReference type="InterPro" id="IPR022385">
    <property type="entry name" value="Rhs_assc_core"/>
</dbReference>
<sequence>MNANGVEVVSYAYDAWGKVLSVSGSLSSTVGAVNPFRYRGYYYDVETGWYYLNARYYDPNVGRFLSPDTILGANGGLQGYNLFAYCNNNPVMFADPSGMCIYGTFSDFQFICNDFSADGHCLKCGQQWSNAYIKSLFDSKGLPDYVDPILKNRYWALNSCKIQQQTAKLRAKARAATEPIQKAYAEEMSTVLCFVAGTAVKAEEGDRAIEEIKVGDRVWSYSPETGETALKQVTRTFVNETDRLVRLIVNGEEILTTPEHPFYVPHSVDERASDWGLGSGWLRAADLRAGDVLYLLDGSSAIVESVEQILLDVPVTVYNFEVEHFHSYFVSPSGLLVHNTCPDENQKIIQKWGKDYKKTGISENDAMALWELAVEYNVPGHAPGYDSYKYGYHMKIYNYHINIIS</sequence>
<dbReference type="PANTHER" id="PTHR32305">
    <property type="match status" value="1"/>
</dbReference>
<evidence type="ECO:0000313" key="2">
    <source>
        <dbReference type="EMBL" id="HBJ09360.1"/>
    </source>
</evidence>
<dbReference type="EMBL" id="DNWC01000134">
    <property type="protein sequence ID" value="HBJ09360.1"/>
    <property type="molecule type" value="Genomic_DNA"/>
</dbReference>
<dbReference type="AlphaFoldDB" id="A0A354M4C1"/>
<dbReference type="InterPro" id="IPR006141">
    <property type="entry name" value="Intein_N"/>
</dbReference>
<proteinExistence type="predicted"/>
<dbReference type="CDD" id="cd00081">
    <property type="entry name" value="Hint"/>
    <property type="match status" value="1"/>
</dbReference>
<dbReference type="NCBIfam" id="TIGR03696">
    <property type="entry name" value="Rhs_assc_core"/>
    <property type="match status" value="1"/>
</dbReference>
<dbReference type="Pfam" id="PF07591">
    <property type="entry name" value="PT-HINT"/>
    <property type="match status" value="1"/>
</dbReference>
<dbReference type="SMART" id="SM00306">
    <property type="entry name" value="HintN"/>
    <property type="match status" value="1"/>
</dbReference>
<accession>A0A354M4C1</accession>
<protein>
    <recommendedName>
        <fullName evidence="1">Hint domain-containing protein</fullName>
    </recommendedName>
</protein>
<dbReference type="PANTHER" id="PTHR32305:SF15">
    <property type="entry name" value="PROTEIN RHSA-RELATED"/>
    <property type="match status" value="1"/>
</dbReference>
<evidence type="ECO:0000259" key="1">
    <source>
        <dbReference type="SMART" id="SM00306"/>
    </source>
</evidence>
<feature type="domain" description="Hint" evidence="1">
    <location>
        <begin position="191"/>
        <end position="297"/>
    </location>
</feature>
<evidence type="ECO:0000313" key="3">
    <source>
        <dbReference type="Proteomes" id="UP000262954"/>
    </source>
</evidence>
<dbReference type="Gene3D" id="2.170.16.10">
    <property type="entry name" value="Hedgehog/Intein (Hint) domain"/>
    <property type="match status" value="1"/>
</dbReference>
<name>A0A354M4C1_9BACT</name>
<dbReference type="InterPro" id="IPR003587">
    <property type="entry name" value="Hint_dom_N"/>
</dbReference>
<organism evidence="2 3">
    <name type="scientific">Coprobacter fastidiosus</name>
    <dbReference type="NCBI Taxonomy" id="1099853"/>
    <lineage>
        <taxon>Bacteria</taxon>
        <taxon>Pseudomonadati</taxon>
        <taxon>Bacteroidota</taxon>
        <taxon>Bacteroidia</taxon>
        <taxon>Bacteroidales</taxon>
        <taxon>Barnesiellaceae</taxon>
        <taxon>Coprobacter</taxon>
    </lineage>
</organism>
<dbReference type="SUPFAM" id="SSF51294">
    <property type="entry name" value="Hedgehog/intein (Hint) domain"/>
    <property type="match status" value="1"/>
</dbReference>
<dbReference type="GO" id="GO:0016539">
    <property type="term" value="P:intein-mediated protein splicing"/>
    <property type="evidence" value="ECO:0007669"/>
    <property type="project" value="InterPro"/>
</dbReference>
<dbReference type="Proteomes" id="UP000262954">
    <property type="component" value="Unassembled WGS sequence"/>
</dbReference>